<evidence type="ECO:0000313" key="20">
    <source>
        <dbReference type="Proteomes" id="UP000252884"/>
    </source>
</evidence>
<dbReference type="SUPFAM" id="SSF56059">
    <property type="entry name" value="Glutathione synthetase ATP-binding domain-like"/>
    <property type="match status" value="1"/>
</dbReference>
<feature type="domain" description="ATP-grasp" evidence="17">
    <location>
        <begin position="120"/>
        <end position="317"/>
    </location>
</feature>
<dbReference type="PROSITE" id="PS50975">
    <property type="entry name" value="ATP_GRASP"/>
    <property type="match status" value="1"/>
</dbReference>
<dbReference type="InterPro" id="IPR011761">
    <property type="entry name" value="ATP-grasp"/>
</dbReference>
<dbReference type="Proteomes" id="UP000252884">
    <property type="component" value="Unassembled WGS sequence"/>
</dbReference>
<keyword evidence="7 15" id="KW-0067">ATP-binding</keyword>
<dbReference type="PROSITE" id="PS50979">
    <property type="entry name" value="BC"/>
    <property type="match status" value="1"/>
</dbReference>
<dbReference type="InterPro" id="IPR011054">
    <property type="entry name" value="Rudment_hybrid_motif"/>
</dbReference>
<dbReference type="PANTHER" id="PTHR18866">
    <property type="entry name" value="CARBOXYLASE:PYRUVATE/ACETYL-COA/PROPIONYL-COA CARBOXYLASE"/>
    <property type="match status" value="1"/>
</dbReference>
<feature type="domain" description="Biotin carboxylation" evidence="18">
    <location>
        <begin position="1"/>
        <end position="456"/>
    </location>
</feature>
<keyword evidence="12" id="KW-0464">Manganese</keyword>
<dbReference type="PROSITE" id="PS00188">
    <property type="entry name" value="BIOTIN"/>
    <property type="match status" value="1"/>
</dbReference>
<dbReference type="InterPro" id="IPR011053">
    <property type="entry name" value="Single_hybrid_motif"/>
</dbReference>
<dbReference type="FunFam" id="3.40.50.20:FF:000010">
    <property type="entry name" value="Propionyl-CoA carboxylase subunit alpha"/>
    <property type="match status" value="1"/>
</dbReference>
<evidence type="ECO:0000256" key="3">
    <source>
        <dbReference type="ARBA" id="ARBA00013050"/>
    </source>
</evidence>
<feature type="domain" description="Lipoyl-binding" evidence="16">
    <location>
        <begin position="607"/>
        <end position="682"/>
    </location>
</feature>
<evidence type="ECO:0000256" key="11">
    <source>
        <dbReference type="ARBA" id="ARBA00023098"/>
    </source>
</evidence>
<dbReference type="InterPro" id="IPR050856">
    <property type="entry name" value="Biotin_carboxylase_complex"/>
</dbReference>
<proteinExistence type="predicted"/>
<comment type="cofactor">
    <cofactor evidence="1">
        <name>biotin</name>
        <dbReference type="ChEBI" id="CHEBI:57586"/>
    </cofactor>
</comment>
<evidence type="ECO:0000256" key="8">
    <source>
        <dbReference type="ARBA" id="ARBA00022842"/>
    </source>
</evidence>
<dbReference type="AlphaFoldDB" id="A0A368XE23"/>
<keyword evidence="9" id="KW-0809">Transit peptide</keyword>
<keyword evidence="11" id="KW-0443">Lipid metabolism</keyword>
<dbReference type="Pfam" id="PF18140">
    <property type="entry name" value="PCC_BT"/>
    <property type="match status" value="1"/>
</dbReference>
<evidence type="ECO:0000256" key="15">
    <source>
        <dbReference type="PROSITE-ProRule" id="PRU00409"/>
    </source>
</evidence>
<dbReference type="PROSITE" id="PS00866">
    <property type="entry name" value="CPSASE_1"/>
    <property type="match status" value="1"/>
</dbReference>
<reference evidence="19 20" key="1">
    <citation type="submission" date="2018-07" db="EMBL/GenBank/DDBJ databases">
        <title>Genomic Encyclopedia of Type Strains, Phase IV (KMG-IV): sequencing the most valuable type-strain genomes for metagenomic binning, comparative biology and taxonomic classification.</title>
        <authorList>
            <person name="Goeker M."/>
        </authorList>
    </citation>
    <scope>NUCLEOTIDE SEQUENCE [LARGE SCALE GENOMIC DNA]</scope>
    <source>
        <strain evidence="19 20">DSM 21634</strain>
    </source>
</reference>
<dbReference type="FunFam" id="3.30.470.20:FF:000028">
    <property type="entry name" value="Methylcrotonoyl-CoA carboxylase subunit alpha, mitochondrial"/>
    <property type="match status" value="1"/>
</dbReference>
<dbReference type="Pfam" id="PF02785">
    <property type="entry name" value="Biotin_carb_C"/>
    <property type="match status" value="1"/>
</dbReference>
<dbReference type="InterPro" id="IPR001882">
    <property type="entry name" value="Biotin_BS"/>
</dbReference>
<dbReference type="InterPro" id="IPR011764">
    <property type="entry name" value="Biotin_carboxylation_dom"/>
</dbReference>
<evidence type="ECO:0000256" key="12">
    <source>
        <dbReference type="ARBA" id="ARBA00023211"/>
    </source>
</evidence>
<protein>
    <recommendedName>
        <fullName evidence="3">propionyl-CoA carboxylase</fullName>
        <ecNumber evidence="3">6.4.1.3</ecNumber>
    </recommendedName>
</protein>
<evidence type="ECO:0000256" key="7">
    <source>
        <dbReference type="ARBA" id="ARBA00022840"/>
    </source>
</evidence>
<keyword evidence="6 15" id="KW-0547">Nucleotide-binding</keyword>
<keyword evidence="5" id="KW-0479">Metal-binding</keyword>
<gene>
    <name evidence="19" type="ORF">DES41_11419</name>
</gene>
<evidence type="ECO:0000256" key="6">
    <source>
        <dbReference type="ARBA" id="ARBA00022741"/>
    </source>
</evidence>
<dbReference type="UniPathway" id="UPA00945">
    <property type="reaction ID" value="UER00908"/>
</dbReference>
<dbReference type="EC" id="6.4.1.3" evidence="3"/>
<keyword evidence="8" id="KW-0460">Magnesium</keyword>
<dbReference type="OrthoDB" id="9803706at2"/>
<evidence type="ECO:0000259" key="18">
    <source>
        <dbReference type="PROSITE" id="PS50979"/>
    </source>
</evidence>
<dbReference type="Gene3D" id="3.30.470.20">
    <property type="entry name" value="ATP-grasp fold, B domain"/>
    <property type="match status" value="1"/>
</dbReference>
<name>A0A368XE23_9BURK</name>
<keyword evidence="20" id="KW-1185">Reference proteome</keyword>
<dbReference type="InterPro" id="IPR041265">
    <property type="entry name" value="PCC_BT"/>
</dbReference>
<dbReference type="NCBIfam" id="NF006367">
    <property type="entry name" value="PRK08591.1"/>
    <property type="match status" value="1"/>
</dbReference>
<evidence type="ECO:0000256" key="4">
    <source>
        <dbReference type="ARBA" id="ARBA00022598"/>
    </source>
</evidence>
<dbReference type="InterPro" id="IPR005482">
    <property type="entry name" value="Biotin_COase_C"/>
</dbReference>
<evidence type="ECO:0000313" key="19">
    <source>
        <dbReference type="EMBL" id="RCW64707.1"/>
    </source>
</evidence>
<dbReference type="Pfam" id="PF02786">
    <property type="entry name" value="CPSase_L_D2"/>
    <property type="match status" value="1"/>
</dbReference>
<accession>A0A368XE23</accession>
<evidence type="ECO:0000256" key="9">
    <source>
        <dbReference type="ARBA" id="ARBA00022946"/>
    </source>
</evidence>
<dbReference type="GO" id="GO:0004658">
    <property type="term" value="F:propionyl-CoA carboxylase activity"/>
    <property type="evidence" value="ECO:0007669"/>
    <property type="project" value="UniProtKB-EC"/>
</dbReference>
<dbReference type="PANTHER" id="PTHR18866:SF33">
    <property type="entry name" value="METHYLCROTONOYL-COA CARBOXYLASE SUBUNIT ALPHA, MITOCHONDRIAL-RELATED"/>
    <property type="match status" value="1"/>
</dbReference>
<dbReference type="RefSeq" id="WP_114472088.1">
    <property type="nucleotide sequence ID" value="NZ_QPJK01000014.1"/>
</dbReference>
<keyword evidence="4" id="KW-0436">Ligase</keyword>
<dbReference type="InterPro" id="IPR016185">
    <property type="entry name" value="PreATP-grasp_dom_sf"/>
</dbReference>
<dbReference type="GO" id="GO:0046872">
    <property type="term" value="F:metal ion binding"/>
    <property type="evidence" value="ECO:0007669"/>
    <property type="project" value="UniProtKB-KW"/>
</dbReference>
<dbReference type="GO" id="GO:0016042">
    <property type="term" value="P:lipid catabolic process"/>
    <property type="evidence" value="ECO:0007669"/>
    <property type="project" value="UniProtKB-KW"/>
</dbReference>
<dbReference type="FunFam" id="3.30.1490.20:FF:000003">
    <property type="entry name" value="acetyl-CoA carboxylase isoform X1"/>
    <property type="match status" value="1"/>
</dbReference>
<keyword evidence="13" id="KW-0092">Biotin</keyword>
<evidence type="ECO:0000259" key="16">
    <source>
        <dbReference type="PROSITE" id="PS50968"/>
    </source>
</evidence>
<dbReference type="SUPFAM" id="SSF52440">
    <property type="entry name" value="PreATP-grasp domain"/>
    <property type="match status" value="1"/>
</dbReference>
<dbReference type="Pfam" id="PF00364">
    <property type="entry name" value="Biotin_lipoyl"/>
    <property type="match status" value="1"/>
</dbReference>
<dbReference type="Gene3D" id="2.40.50.100">
    <property type="match status" value="1"/>
</dbReference>
<dbReference type="GO" id="GO:0005524">
    <property type="term" value="F:ATP binding"/>
    <property type="evidence" value="ECO:0007669"/>
    <property type="project" value="UniProtKB-UniRule"/>
</dbReference>
<organism evidence="19 20">
    <name type="scientific">Pseudorhodoferax soli</name>
    <dbReference type="NCBI Taxonomy" id="545864"/>
    <lineage>
        <taxon>Bacteria</taxon>
        <taxon>Pseudomonadati</taxon>
        <taxon>Pseudomonadota</taxon>
        <taxon>Betaproteobacteria</taxon>
        <taxon>Burkholderiales</taxon>
        <taxon>Comamonadaceae</taxon>
    </lineage>
</organism>
<sequence length="682" mass="73735">MFKKILIANRGEIACRVIKTAKKMGIATVAVYSDADRYARHVELADEAVHIGAAPSRESYLLADKIIAACKQTGAEAVHPGYGFLSENEAFAKRVEEEGIAFIGPKHYSIAAMGDKIASKKLANEAKVNTIPGWNDAIASAERAVQIAKDIGYPVMIKASAGGGGKGLRVAFNDKEALEGFTACQNEARNSFGDDRIFIEKFVEQPRHIEIQVLGDSHGNVIYLNERECSIQRRHQKVIEEAPSPFISDATRKAMGEQAVALAKAVKYQSAGTVEFVVGKDQDFYFLEMNTRLQVEHPVTECITGVDLVELMIRVAAGEKLPLTQADVKRDGWAIECRINAEDPFRNFLPSTGRLVRFAPPQETMFAADTEHLQGVRVDTGVQDGGEIPMYYDSMIAKLIVHGRDRNEAIAKMREALNGFIIRGISSNIPFQAALLAHPRFVAGDFNTGFIAEHYGLGFHAEDVPHAEPEFLLALAAFANRRYLGRASGISGQMAGHGLKVGQDFVVVALGADGHHKATPVRVTSYEGQTGSSTVQVGARSYALASDSRLGAIRLAGTSNGEPFSAQVERGTPKNTLAIRVQHNGTQLDALVLSPRGAELFTLMPYKAPPDMSRFVLSPMPGLLVEVAVQPGQKVQAGERVAVIEAMKMENVLFAAADGVVGKVLANKGESLAVDQPIVEFA</sequence>
<evidence type="ECO:0000256" key="14">
    <source>
        <dbReference type="ARBA" id="ARBA00049495"/>
    </source>
</evidence>
<dbReference type="CDD" id="cd06850">
    <property type="entry name" value="biotinyl_domain"/>
    <property type="match status" value="1"/>
</dbReference>
<dbReference type="SUPFAM" id="SSF51230">
    <property type="entry name" value="Single hybrid motif"/>
    <property type="match status" value="1"/>
</dbReference>
<dbReference type="SUPFAM" id="SSF51246">
    <property type="entry name" value="Rudiment single hybrid motif"/>
    <property type="match status" value="1"/>
</dbReference>
<keyword evidence="10" id="KW-0442">Lipid degradation</keyword>
<dbReference type="PROSITE" id="PS00867">
    <property type="entry name" value="CPSASE_2"/>
    <property type="match status" value="1"/>
</dbReference>
<evidence type="ECO:0000256" key="1">
    <source>
        <dbReference type="ARBA" id="ARBA00001953"/>
    </source>
</evidence>
<comment type="pathway">
    <text evidence="2">Metabolic intermediate metabolism; propanoyl-CoA degradation; succinyl-CoA from propanoyl-CoA: step 1/3.</text>
</comment>
<dbReference type="EMBL" id="QPJK01000014">
    <property type="protein sequence ID" value="RCW64707.1"/>
    <property type="molecule type" value="Genomic_DNA"/>
</dbReference>
<evidence type="ECO:0000256" key="2">
    <source>
        <dbReference type="ARBA" id="ARBA00005060"/>
    </source>
</evidence>
<dbReference type="Gene3D" id="3.30.700.30">
    <property type="match status" value="1"/>
</dbReference>
<evidence type="ECO:0000256" key="13">
    <source>
        <dbReference type="ARBA" id="ARBA00023267"/>
    </source>
</evidence>
<dbReference type="PROSITE" id="PS50968">
    <property type="entry name" value="BIOTINYL_LIPOYL"/>
    <property type="match status" value="1"/>
</dbReference>
<dbReference type="InterPro" id="IPR005481">
    <property type="entry name" value="BC-like_N"/>
</dbReference>
<evidence type="ECO:0000256" key="5">
    <source>
        <dbReference type="ARBA" id="ARBA00022723"/>
    </source>
</evidence>
<dbReference type="InterPro" id="IPR005479">
    <property type="entry name" value="CPAse_ATP-bd"/>
</dbReference>
<dbReference type="InterPro" id="IPR000089">
    <property type="entry name" value="Biotin_lipoyl"/>
</dbReference>
<evidence type="ECO:0000256" key="10">
    <source>
        <dbReference type="ARBA" id="ARBA00022963"/>
    </source>
</evidence>
<dbReference type="FunFam" id="2.40.50.100:FF:000003">
    <property type="entry name" value="Acetyl-CoA carboxylase biotin carboxyl carrier protein"/>
    <property type="match status" value="1"/>
</dbReference>
<comment type="catalytic activity">
    <reaction evidence="14">
        <text>propanoyl-CoA + hydrogencarbonate + ATP = (S)-methylmalonyl-CoA + ADP + phosphate + H(+)</text>
        <dbReference type="Rhea" id="RHEA:23720"/>
        <dbReference type="ChEBI" id="CHEBI:15378"/>
        <dbReference type="ChEBI" id="CHEBI:17544"/>
        <dbReference type="ChEBI" id="CHEBI:30616"/>
        <dbReference type="ChEBI" id="CHEBI:43474"/>
        <dbReference type="ChEBI" id="CHEBI:57327"/>
        <dbReference type="ChEBI" id="CHEBI:57392"/>
        <dbReference type="ChEBI" id="CHEBI:456216"/>
        <dbReference type="EC" id="6.4.1.3"/>
    </reaction>
    <physiologicalReaction direction="left-to-right" evidence="14">
        <dbReference type="Rhea" id="RHEA:23721"/>
    </physiologicalReaction>
</comment>
<dbReference type="SMART" id="SM00878">
    <property type="entry name" value="Biotin_carb_C"/>
    <property type="match status" value="1"/>
</dbReference>
<dbReference type="Pfam" id="PF00289">
    <property type="entry name" value="Biotin_carb_N"/>
    <property type="match status" value="1"/>
</dbReference>
<evidence type="ECO:0000259" key="17">
    <source>
        <dbReference type="PROSITE" id="PS50975"/>
    </source>
</evidence>
<comment type="caution">
    <text evidence="19">The sequence shown here is derived from an EMBL/GenBank/DDBJ whole genome shotgun (WGS) entry which is preliminary data.</text>
</comment>